<keyword evidence="2" id="KW-1185">Reference proteome</keyword>
<dbReference type="RefSeq" id="WP_219780290.1">
    <property type="nucleotide sequence ID" value="NZ_JAHXPT010000009.1"/>
</dbReference>
<dbReference type="Gene3D" id="3.40.50.150">
    <property type="entry name" value="Vaccinia Virus protein VP39"/>
    <property type="match status" value="1"/>
</dbReference>
<evidence type="ECO:0000313" key="2">
    <source>
        <dbReference type="Proteomes" id="UP001519921"/>
    </source>
</evidence>
<sequence length="249" mass="29637">MKPYNQDFILQEIQEYNSLINESICGKYKIEKNNSLGKHIQGYMYENNYQYDIPVIQLLKDNVSLMRLTPKEIESSYEVIKFARGKVGIVGLGLGYVVQKIAQKSKVQEVIVYEISEEVINMYKKNFGNNEKVKIIHGDAFNASSEKFDFFYVDIYEYKLDLKVVEDYKRFNELHDIEEYTFWGMEHFLLSCKYEDIIWVYIPEVWVEMSKRLYTSLDMSGYIKYYKQLDEDMVKEILLAFKEILNEGM</sequence>
<dbReference type="Proteomes" id="UP001519921">
    <property type="component" value="Unassembled WGS sequence"/>
</dbReference>
<gene>
    <name evidence="1" type="ORF">KYD98_12070</name>
</gene>
<comment type="caution">
    <text evidence="1">The sequence shown here is derived from an EMBL/GenBank/DDBJ whole genome shotgun (WGS) entry which is preliminary data.</text>
</comment>
<dbReference type="InterPro" id="IPR029063">
    <property type="entry name" value="SAM-dependent_MTases_sf"/>
</dbReference>
<accession>A0ABS7AQZ4</accession>
<evidence type="ECO:0008006" key="3">
    <source>
        <dbReference type="Google" id="ProtNLM"/>
    </source>
</evidence>
<proteinExistence type="predicted"/>
<name>A0ABS7AQZ4_9CLOT</name>
<evidence type="ECO:0000313" key="1">
    <source>
        <dbReference type="EMBL" id="MBW6410831.1"/>
    </source>
</evidence>
<organism evidence="1 2">
    <name type="scientific">Clostridium weizhouense</name>
    <dbReference type="NCBI Taxonomy" id="2859781"/>
    <lineage>
        <taxon>Bacteria</taxon>
        <taxon>Bacillati</taxon>
        <taxon>Bacillota</taxon>
        <taxon>Clostridia</taxon>
        <taxon>Eubacteriales</taxon>
        <taxon>Clostridiaceae</taxon>
        <taxon>Clostridium</taxon>
    </lineage>
</organism>
<protein>
    <recommendedName>
        <fullName evidence="3">Spermidine synthase</fullName>
    </recommendedName>
</protein>
<dbReference type="EMBL" id="JAHXPT010000009">
    <property type="protein sequence ID" value="MBW6410831.1"/>
    <property type="molecule type" value="Genomic_DNA"/>
</dbReference>
<dbReference type="CDD" id="cd02440">
    <property type="entry name" value="AdoMet_MTases"/>
    <property type="match status" value="1"/>
</dbReference>
<dbReference type="SUPFAM" id="SSF53335">
    <property type="entry name" value="S-adenosyl-L-methionine-dependent methyltransferases"/>
    <property type="match status" value="1"/>
</dbReference>
<reference evidence="1 2" key="1">
    <citation type="submission" date="2021-07" db="EMBL/GenBank/DDBJ databases">
        <title>Clostridium weizhouense sp. nov., an anaerobic bacterium isolated from activated sludge of Petroleum wastewater.</title>
        <authorList>
            <person name="Li Q."/>
        </authorList>
    </citation>
    <scope>NUCLEOTIDE SEQUENCE [LARGE SCALE GENOMIC DNA]</scope>
    <source>
        <strain evidence="1 2">YB-6</strain>
    </source>
</reference>